<gene>
    <name evidence="2" type="ORF">M9Y10_016760</name>
    <name evidence="1" type="ORF">M9Y10_040359</name>
</gene>
<evidence type="ECO:0000313" key="1">
    <source>
        <dbReference type="EMBL" id="KAK8833785.1"/>
    </source>
</evidence>
<sequence>MQTFVRDVQRSKEFESMIFIVDGIVISFNEVQPEKVLFSIFVIHEGRFNSERDEHPQKIYGDKKGTDYFSNDLQFMKTPSPSDVTELGTVISSNDVHSSKAISPIVDNVDGNVIFLGGSH</sequence>
<evidence type="ECO:0000313" key="3">
    <source>
        <dbReference type="Proteomes" id="UP001470230"/>
    </source>
</evidence>
<keyword evidence="3" id="KW-1185">Reference proteome</keyword>
<dbReference type="EMBL" id="JAPFFF010000021">
    <property type="protein sequence ID" value="KAK8854201.1"/>
    <property type="molecule type" value="Genomic_DNA"/>
</dbReference>
<accession>A0ABR2HX60</accession>
<dbReference type="Proteomes" id="UP001470230">
    <property type="component" value="Unassembled WGS sequence"/>
</dbReference>
<comment type="caution">
    <text evidence="2">The sequence shown here is derived from an EMBL/GenBank/DDBJ whole genome shotgun (WGS) entry which is preliminary data.</text>
</comment>
<evidence type="ECO:0000313" key="2">
    <source>
        <dbReference type="EMBL" id="KAK8854201.1"/>
    </source>
</evidence>
<reference evidence="2 3" key="1">
    <citation type="submission" date="2024-04" db="EMBL/GenBank/DDBJ databases">
        <title>Tritrichomonas musculus Genome.</title>
        <authorList>
            <person name="Alves-Ferreira E."/>
            <person name="Grigg M."/>
            <person name="Lorenzi H."/>
            <person name="Galac M."/>
        </authorList>
    </citation>
    <scope>NUCLEOTIDE SEQUENCE [LARGE SCALE GENOMIC DNA]</scope>
    <source>
        <strain evidence="2 3">EAF2021</strain>
    </source>
</reference>
<organism evidence="2 3">
    <name type="scientific">Tritrichomonas musculus</name>
    <dbReference type="NCBI Taxonomy" id="1915356"/>
    <lineage>
        <taxon>Eukaryota</taxon>
        <taxon>Metamonada</taxon>
        <taxon>Parabasalia</taxon>
        <taxon>Tritrichomonadida</taxon>
        <taxon>Tritrichomonadidae</taxon>
        <taxon>Tritrichomonas</taxon>
    </lineage>
</organism>
<name>A0ABR2HX60_9EUKA</name>
<proteinExistence type="predicted"/>
<dbReference type="EMBL" id="JAPFFF010000658">
    <property type="protein sequence ID" value="KAK8833785.1"/>
    <property type="molecule type" value="Genomic_DNA"/>
</dbReference>
<protein>
    <submittedName>
        <fullName evidence="2">Uncharacterized protein</fullName>
    </submittedName>
</protein>